<evidence type="ECO:0000256" key="2">
    <source>
        <dbReference type="ARBA" id="ARBA00022448"/>
    </source>
</evidence>
<reference evidence="7 8" key="1">
    <citation type="submission" date="2021-03" db="EMBL/GenBank/DDBJ databases">
        <title>Genomic Encyclopedia of Type Strains, Phase IV (KMG-IV): sequencing the most valuable type-strain genomes for metagenomic binning, comparative biology and taxonomic classification.</title>
        <authorList>
            <person name="Goeker M."/>
        </authorList>
    </citation>
    <scope>NUCLEOTIDE SEQUENCE [LARGE SCALE GENOMIC DNA]</scope>
    <source>
        <strain evidence="7 8">DSM 13372</strain>
    </source>
</reference>
<dbReference type="PANTHER" id="PTHR42718">
    <property type="entry name" value="MAJOR FACILITATOR SUPERFAMILY MULTIDRUG TRANSPORTER MFSC"/>
    <property type="match status" value="1"/>
</dbReference>
<sequence>MLMGIGFAGFAAGTWMMSHLTGDWDFWELLMPQILRGSSLMLCMVPINNIALGTLPPARIRNASGFFNLTRNLGGAVGLAIINTILTQRQDFHYARLAEHVQWGNPEAVERLKNMTSNFDAYGLDGATAALKQLAAMVQQQATILSFSDIFRLLTVLFLAMIFGVLMISKPGGTGAGGGGH</sequence>
<comment type="subcellular location">
    <subcellularLocation>
        <location evidence="1">Membrane</location>
        <topology evidence="1">Multi-pass membrane protein</topology>
    </subcellularLocation>
</comment>
<keyword evidence="4 6" id="KW-1133">Transmembrane helix</keyword>
<evidence type="ECO:0000256" key="4">
    <source>
        <dbReference type="ARBA" id="ARBA00022989"/>
    </source>
</evidence>
<dbReference type="SUPFAM" id="SSF103473">
    <property type="entry name" value="MFS general substrate transporter"/>
    <property type="match status" value="1"/>
</dbReference>
<evidence type="ECO:0000313" key="8">
    <source>
        <dbReference type="Proteomes" id="UP000730739"/>
    </source>
</evidence>
<comment type="caution">
    <text evidence="7">The sequence shown here is derived from an EMBL/GenBank/DDBJ whole genome shotgun (WGS) entry which is preliminary data.</text>
</comment>
<proteinExistence type="predicted"/>
<keyword evidence="8" id="KW-1185">Reference proteome</keyword>
<name>A0ABS4R3F8_9HYPH</name>
<dbReference type="PANTHER" id="PTHR42718:SF9">
    <property type="entry name" value="MAJOR FACILITATOR SUPERFAMILY MULTIDRUG TRANSPORTER MFSC"/>
    <property type="match status" value="1"/>
</dbReference>
<protein>
    <submittedName>
        <fullName evidence="7">Uncharacterized protein</fullName>
    </submittedName>
</protein>
<evidence type="ECO:0000256" key="5">
    <source>
        <dbReference type="ARBA" id="ARBA00023136"/>
    </source>
</evidence>
<keyword evidence="5 6" id="KW-0472">Membrane</keyword>
<organism evidence="7 8">
    <name type="scientific">Sinorhizobium kostiense</name>
    <dbReference type="NCBI Taxonomy" id="76747"/>
    <lineage>
        <taxon>Bacteria</taxon>
        <taxon>Pseudomonadati</taxon>
        <taxon>Pseudomonadota</taxon>
        <taxon>Alphaproteobacteria</taxon>
        <taxon>Hyphomicrobiales</taxon>
        <taxon>Rhizobiaceae</taxon>
        <taxon>Sinorhizobium/Ensifer group</taxon>
        <taxon>Sinorhizobium</taxon>
    </lineage>
</organism>
<keyword evidence="3 6" id="KW-0812">Transmembrane</keyword>
<evidence type="ECO:0000313" key="7">
    <source>
        <dbReference type="EMBL" id="MBP2237441.1"/>
    </source>
</evidence>
<dbReference type="InterPro" id="IPR036259">
    <property type="entry name" value="MFS_trans_sf"/>
</dbReference>
<keyword evidence="2" id="KW-0813">Transport</keyword>
<dbReference type="Proteomes" id="UP000730739">
    <property type="component" value="Unassembled WGS sequence"/>
</dbReference>
<dbReference type="EMBL" id="JAGILA010000005">
    <property type="protein sequence ID" value="MBP2237441.1"/>
    <property type="molecule type" value="Genomic_DNA"/>
</dbReference>
<gene>
    <name evidence="7" type="ORF">J2Z31_003959</name>
</gene>
<dbReference type="Gene3D" id="1.20.1250.20">
    <property type="entry name" value="MFS general substrate transporter like domains"/>
    <property type="match status" value="1"/>
</dbReference>
<evidence type="ECO:0000256" key="3">
    <source>
        <dbReference type="ARBA" id="ARBA00022692"/>
    </source>
</evidence>
<feature type="transmembrane region" description="Helical" evidence="6">
    <location>
        <begin position="150"/>
        <end position="168"/>
    </location>
</feature>
<accession>A0ABS4R3F8</accession>
<evidence type="ECO:0000256" key="6">
    <source>
        <dbReference type="SAM" id="Phobius"/>
    </source>
</evidence>
<evidence type="ECO:0000256" key="1">
    <source>
        <dbReference type="ARBA" id="ARBA00004141"/>
    </source>
</evidence>